<name>A0A7C4BB48_9CREN</name>
<protein>
    <submittedName>
        <fullName evidence="1">DUF432 domain-containing protein</fullName>
    </submittedName>
</protein>
<dbReference type="InterPro" id="IPR007366">
    <property type="entry name" value="DUF432"/>
</dbReference>
<reference evidence="1" key="1">
    <citation type="journal article" date="2020" name="mSystems">
        <title>Genome- and Community-Level Interaction Insights into Carbon Utilization and Element Cycling Functions of Hydrothermarchaeota in Hydrothermal Sediment.</title>
        <authorList>
            <person name="Zhou Z."/>
            <person name="Liu Y."/>
            <person name="Xu W."/>
            <person name="Pan J."/>
            <person name="Luo Z.H."/>
            <person name="Li M."/>
        </authorList>
    </citation>
    <scope>NUCLEOTIDE SEQUENCE [LARGE SCALE GENOMIC DNA]</scope>
    <source>
        <strain evidence="1">SpSt-732</strain>
    </source>
</reference>
<comment type="caution">
    <text evidence="1">The sequence shown here is derived from an EMBL/GenBank/DDBJ whole genome shotgun (WGS) entry which is preliminary data.</text>
</comment>
<proteinExistence type="predicted"/>
<accession>A0A7C4BB48</accession>
<dbReference type="AlphaFoldDB" id="A0A7C4BB48"/>
<evidence type="ECO:0000313" key="1">
    <source>
        <dbReference type="EMBL" id="HGI86800.1"/>
    </source>
</evidence>
<dbReference type="Pfam" id="PF04254">
    <property type="entry name" value="DUF432"/>
    <property type="match status" value="1"/>
</dbReference>
<gene>
    <name evidence="1" type="ORF">ENV14_00135</name>
</gene>
<dbReference type="EMBL" id="DTFF01000002">
    <property type="protein sequence ID" value="HGI86800.1"/>
    <property type="molecule type" value="Genomic_DNA"/>
</dbReference>
<sequence length="238" mass="27421">MVNKMFGTITSSISVDRYWIDIGFGEGVVKYRRFDGEELVKELNIVGDVYLELVPMYPVFIPKFVTQYILCIFSKPIVLTPYREARIYMYLPIDFAIYARNHSMFELVDVFSLDLRPKYALYGPRDQGVVARHCVASYSFDELEPRLGVAVSQIVIKNSTKDFVTVNKVLLDASPLRLYYRPSTWDVYTQLIVMNITSSTMATLHYENAFKAGLAVLSDPPDLRPPKIYSRTDMLWGY</sequence>
<organism evidence="1">
    <name type="scientific">Ignisphaera aggregans</name>
    <dbReference type="NCBI Taxonomy" id="334771"/>
    <lineage>
        <taxon>Archaea</taxon>
        <taxon>Thermoproteota</taxon>
        <taxon>Thermoprotei</taxon>
        <taxon>Desulfurococcales</taxon>
        <taxon>Desulfurococcaceae</taxon>
        <taxon>Ignisphaera</taxon>
    </lineage>
</organism>